<feature type="transmembrane region" description="Helical" evidence="1">
    <location>
        <begin position="321"/>
        <end position="342"/>
    </location>
</feature>
<dbReference type="RefSeq" id="WP_147304727.1">
    <property type="nucleotide sequence ID" value="NZ_QTUC01000001.1"/>
</dbReference>
<reference evidence="2 3" key="1">
    <citation type="submission" date="2018-08" db="EMBL/GenBank/DDBJ databases">
        <title>Sequencing the genomes of 1000 actinobacteria strains.</title>
        <authorList>
            <person name="Klenk H.-P."/>
        </authorList>
    </citation>
    <scope>NUCLEOTIDE SEQUENCE [LARGE SCALE GENOMIC DNA]</scope>
    <source>
        <strain evidence="2 3">DSM 22891</strain>
    </source>
</reference>
<evidence type="ECO:0000313" key="2">
    <source>
        <dbReference type="EMBL" id="REF37638.1"/>
    </source>
</evidence>
<organism evidence="2 3">
    <name type="scientific">Thermasporomyces composti</name>
    <dbReference type="NCBI Taxonomy" id="696763"/>
    <lineage>
        <taxon>Bacteria</taxon>
        <taxon>Bacillati</taxon>
        <taxon>Actinomycetota</taxon>
        <taxon>Actinomycetes</taxon>
        <taxon>Propionibacteriales</taxon>
        <taxon>Nocardioidaceae</taxon>
        <taxon>Thermasporomyces</taxon>
    </lineage>
</organism>
<gene>
    <name evidence="2" type="ORF">DFJ64_3084</name>
</gene>
<comment type="caution">
    <text evidence="2">The sequence shown here is derived from an EMBL/GenBank/DDBJ whole genome shotgun (WGS) entry which is preliminary data.</text>
</comment>
<keyword evidence="3" id="KW-1185">Reference proteome</keyword>
<feature type="transmembrane region" description="Helical" evidence="1">
    <location>
        <begin position="290"/>
        <end position="309"/>
    </location>
</feature>
<dbReference type="Proteomes" id="UP000256485">
    <property type="component" value="Unassembled WGS sequence"/>
</dbReference>
<name>A0A3D9V767_THECX</name>
<keyword evidence="1" id="KW-1133">Transmembrane helix</keyword>
<feature type="transmembrane region" description="Helical" evidence="1">
    <location>
        <begin position="363"/>
        <end position="381"/>
    </location>
</feature>
<protein>
    <recommendedName>
        <fullName evidence="4">Dolichyl-phosphate-mannose-protein mannosyltransferase</fullName>
    </recommendedName>
</protein>
<dbReference type="AlphaFoldDB" id="A0A3D9V767"/>
<feature type="transmembrane region" description="Helical" evidence="1">
    <location>
        <begin position="72"/>
        <end position="93"/>
    </location>
</feature>
<dbReference type="EMBL" id="QTUC01000001">
    <property type="protein sequence ID" value="REF37638.1"/>
    <property type="molecule type" value="Genomic_DNA"/>
</dbReference>
<accession>A0A3D9V767</accession>
<feature type="transmembrane region" description="Helical" evidence="1">
    <location>
        <begin position="176"/>
        <end position="192"/>
    </location>
</feature>
<evidence type="ECO:0000256" key="1">
    <source>
        <dbReference type="SAM" id="Phobius"/>
    </source>
</evidence>
<proteinExistence type="predicted"/>
<sequence>MTAVVAGCLTVVTVAFCRRYLPLPYPSDQINYLDAAVDFPHPSPGAPVHQFTRFGLTLPLRGLIEVFGYSQAAYYALPLVTVLALVVGVYLVGALLYARSVGVAAAAVTAANNVVFYDVMQPLPDLLATALTCWAVALAIAVRQERRLVCATTRRRLVVLVGIGLLLGWSYLTREFIVFSWPVVALLLVRAVRARELLAVAVPLAATGVAELALCALTYGDPFARLAAVTGHGSGPIPEELAATYQNMPRSWYLNRLLVAMQSVPEGEWLLAAFAATVIGGLVAWRRMGLLLLWLAVTYAPLVLLGGFLDPSAPKLRLFIMRYWFPTFPAFVLGGCAAAWLATRWAVRREASTRWRVASRGNLVAGAVVLVLAALTLQAAAPSWGYSRGYHVVGTKPLSAFREWLADHRDEVRVLWSDGRTVRLLPIYAHERFGQPVWSGQLRSLSVNGPTPAPGDHVLLYSTQGTGLPCDHCAAAAADVLGDPVRVPPHWREVFATYDRAVLVYEVGTPAS</sequence>
<feature type="transmembrane region" description="Helical" evidence="1">
    <location>
        <begin position="126"/>
        <end position="142"/>
    </location>
</feature>
<evidence type="ECO:0008006" key="4">
    <source>
        <dbReference type="Google" id="ProtNLM"/>
    </source>
</evidence>
<feature type="transmembrane region" description="Helical" evidence="1">
    <location>
        <begin position="197"/>
        <end position="219"/>
    </location>
</feature>
<keyword evidence="1" id="KW-0472">Membrane</keyword>
<feature type="transmembrane region" description="Helical" evidence="1">
    <location>
        <begin position="154"/>
        <end position="170"/>
    </location>
</feature>
<dbReference type="OrthoDB" id="3459112at2"/>
<keyword evidence="1" id="KW-0812">Transmembrane</keyword>
<feature type="transmembrane region" description="Helical" evidence="1">
    <location>
        <begin position="269"/>
        <end position="285"/>
    </location>
</feature>
<evidence type="ECO:0000313" key="3">
    <source>
        <dbReference type="Proteomes" id="UP000256485"/>
    </source>
</evidence>